<dbReference type="GO" id="GO:0005634">
    <property type="term" value="C:nucleus"/>
    <property type="evidence" value="ECO:0007669"/>
    <property type="project" value="UniProtKB-SubCell"/>
</dbReference>
<dbReference type="InterPro" id="IPR000571">
    <property type="entry name" value="Znf_CCCH"/>
</dbReference>
<dbReference type="GO" id="GO:0003723">
    <property type="term" value="F:RNA binding"/>
    <property type="evidence" value="ECO:0007669"/>
    <property type="project" value="UniProtKB-KW"/>
</dbReference>
<dbReference type="InterPro" id="IPR045348">
    <property type="entry name" value="CPSF4/Yth1"/>
</dbReference>
<evidence type="ECO:0000259" key="10">
    <source>
        <dbReference type="PROSITE" id="PS50103"/>
    </source>
</evidence>
<dbReference type="OrthoDB" id="1914176at2759"/>
<evidence type="ECO:0000256" key="5">
    <source>
        <dbReference type="ARBA" id="ARBA00022771"/>
    </source>
</evidence>
<feature type="domain" description="C3H1-type" evidence="10">
    <location>
        <begin position="28"/>
        <end position="55"/>
    </location>
</feature>
<comment type="subcellular location">
    <subcellularLocation>
        <location evidence="1">Nucleus</location>
    </subcellularLocation>
</comment>
<keyword evidence="5 9" id="KW-0863">Zinc-finger</keyword>
<evidence type="ECO:0000313" key="12">
    <source>
        <dbReference type="Proteomes" id="UP000649617"/>
    </source>
</evidence>
<gene>
    <name evidence="11" type="primary">CPSF30</name>
    <name evidence="11" type="ORF">SPIL2461_LOCUS9192</name>
</gene>
<evidence type="ECO:0000256" key="7">
    <source>
        <dbReference type="ARBA" id="ARBA00022884"/>
    </source>
</evidence>
<evidence type="ECO:0000256" key="2">
    <source>
        <dbReference type="ARBA" id="ARBA00022664"/>
    </source>
</evidence>
<keyword evidence="4" id="KW-0677">Repeat</keyword>
<dbReference type="InterPro" id="IPR036855">
    <property type="entry name" value="Znf_CCCH_sf"/>
</dbReference>
<feature type="zinc finger region" description="C3H1-type" evidence="9">
    <location>
        <begin position="28"/>
        <end position="55"/>
    </location>
</feature>
<keyword evidence="6 9" id="KW-0862">Zinc</keyword>
<feature type="domain" description="C3H1-type" evidence="10">
    <location>
        <begin position="83"/>
        <end position="110"/>
    </location>
</feature>
<feature type="non-terminal residue" evidence="11">
    <location>
        <position position="203"/>
    </location>
</feature>
<comment type="caution">
    <text evidence="11">The sequence shown here is derived from an EMBL/GenBank/DDBJ whole genome shotgun (WGS) entry which is preliminary data.</text>
</comment>
<keyword evidence="7" id="KW-0694">RNA-binding</keyword>
<proteinExistence type="predicted"/>
<accession>A0A812Q515</accession>
<dbReference type="Gene3D" id="4.10.1000.10">
    <property type="entry name" value="Zinc finger, CCCH-type"/>
    <property type="match status" value="1"/>
</dbReference>
<dbReference type="PANTHER" id="PTHR23102:SF24">
    <property type="entry name" value="CLEAVAGE AND POLYADENYLATION SPECIFICITY FACTOR SUBUNIT 4"/>
    <property type="match status" value="1"/>
</dbReference>
<evidence type="ECO:0000256" key="3">
    <source>
        <dbReference type="ARBA" id="ARBA00022723"/>
    </source>
</evidence>
<dbReference type="AlphaFoldDB" id="A0A812Q515"/>
<dbReference type="EMBL" id="CAJNIZ010015781">
    <property type="protein sequence ID" value="CAE7377858.1"/>
    <property type="molecule type" value="Genomic_DNA"/>
</dbReference>
<reference evidence="11" key="1">
    <citation type="submission" date="2021-02" db="EMBL/GenBank/DDBJ databases">
        <authorList>
            <person name="Dougan E. K."/>
            <person name="Rhodes N."/>
            <person name="Thang M."/>
            <person name="Chan C."/>
        </authorList>
    </citation>
    <scope>NUCLEOTIDE SEQUENCE</scope>
</reference>
<sequence>EEIHAKDASREESLRAEGLTSAEGALNRGSRTVCRHWLKGLCMKGDKCDYLHQFDLNRMPECLFFLKTGKCYDQDCLFKHVAASERQECPRYRMGFCRLGPLCRMSHERLPRDKMPDVLPDWFIQPLLKNGHLVPKAEDVKLSSFEFRRTESFALTASTSTELGAIPGLPPPVQGKCRFFVMRSMNLRNLQISACKAGRENLP</sequence>
<evidence type="ECO:0000256" key="4">
    <source>
        <dbReference type="ARBA" id="ARBA00022737"/>
    </source>
</evidence>
<keyword evidence="12" id="KW-1185">Reference proteome</keyword>
<dbReference type="Proteomes" id="UP000649617">
    <property type="component" value="Unassembled WGS sequence"/>
</dbReference>
<evidence type="ECO:0000256" key="8">
    <source>
        <dbReference type="ARBA" id="ARBA00023242"/>
    </source>
</evidence>
<dbReference type="SUPFAM" id="SSF90229">
    <property type="entry name" value="CCCH zinc finger"/>
    <property type="match status" value="1"/>
</dbReference>
<keyword evidence="8" id="KW-0539">Nucleus</keyword>
<dbReference type="PANTHER" id="PTHR23102">
    <property type="entry name" value="CLEAVAGE AND POLYADENYLATION SPECIFICITY FACTOR SUBUNIT 4-RELATED"/>
    <property type="match status" value="1"/>
</dbReference>
<evidence type="ECO:0000256" key="1">
    <source>
        <dbReference type="ARBA" id="ARBA00004123"/>
    </source>
</evidence>
<protein>
    <submittedName>
        <fullName evidence="11">CPSF30 protein</fullName>
    </submittedName>
</protein>
<dbReference type="FunFam" id="4.10.1000.10:FF:000017">
    <property type="entry name" value="Cleavage and polyadenylation specificity factor 30 kDa subunit"/>
    <property type="match status" value="1"/>
</dbReference>
<dbReference type="GO" id="GO:0008270">
    <property type="term" value="F:zinc ion binding"/>
    <property type="evidence" value="ECO:0007669"/>
    <property type="project" value="UniProtKB-KW"/>
</dbReference>
<evidence type="ECO:0000313" key="11">
    <source>
        <dbReference type="EMBL" id="CAE7377858.1"/>
    </source>
</evidence>
<feature type="zinc finger region" description="C3H1-type" evidence="9">
    <location>
        <begin position="83"/>
        <end position="110"/>
    </location>
</feature>
<evidence type="ECO:0000256" key="6">
    <source>
        <dbReference type="ARBA" id="ARBA00022833"/>
    </source>
</evidence>
<keyword evidence="3 9" id="KW-0479">Metal-binding</keyword>
<dbReference type="GO" id="GO:0006397">
    <property type="term" value="P:mRNA processing"/>
    <property type="evidence" value="ECO:0007669"/>
    <property type="project" value="UniProtKB-KW"/>
</dbReference>
<name>A0A812Q515_SYMPI</name>
<organism evidence="11 12">
    <name type="scientific">Symbiodinium pilosum</name>
    <name type="common">Dinoflagellate</name>
    <dbReference type="NCBI Taxonomy" id="2952"/>
    <lineage>
        <taxon>Eukaryota</taxon>
        <taxon>Sar</taxon>
        <taxon>Alveolata</taxon>
        <taxon>Dinophyceae</taxon>
        <taxon>Suessiales</taxon>
        <taxon>Symbiodiniaceae</taxon>
        <taxon>Symbiodinium</taxon>
    </lineage>
</organism>
<keyword evidence="2" id="KW-0507">mRNA processing</keyword>
<dbReference type="PROSITE" id="PS50103">
    <property type="entry name" value="ZF_C3H1"/>
    <property type="match status" value="2"/>
</dbReference>
<dbReference type="SMART" id="SM00356">
    <property type="entry name" value="ZnF_C3H1"/>
    <property type="match status" value="3"/>
</dbReference>
<evidence type="ECO:0000256" key="9">
    <source>
        <dbReference type="PROSITE-ProRule" id="PRU00723"/>
    </source>
</evidence>